<gene>
    <name evidence="1" type="ORF">CDAR_519701</name>
</gene>
<protein>
    <submittedName>
        <fullName evidence="1">Uncharacterized protein</fullName>
    </submittedName>
</protein>
<proteinExistence type="predicted"/>
<dbReference type="Proteomes" id="UP001054837">
    <property type="component" value="Unassembled WGS sequence"/>
</dbReference>
<dbReference type="AlphaFoldDB" id="A0AAV4P4F4"/>
<keyword evidence="2" id="KW-1185">Reference proteome</keyword>
<comment type="caution">
    <text evidence="1">The sequence shown here is derived from an EMBL/GenBank/DDBJ whole genome shotgun (WGS) entry which is preliminary data.</text>
</comment>
<sequence length="89" mass="10402">MIAKKKDNWKAYFFPTGKRNSTDVRGQSLKKVQSYPVDYQRVFDSSLCCYNDVRGQSKTEIIPGDKRVVKDFRGYNETDKQFYAIYGLV</sequence>
<reference evidence="1 2" key="1">
    <citation type="submission" date="2021-06" db="EMBL/GenBank/DDBJ databases">
        <title>Caerostris darwini draft genome.</title>
        <authorList>
            <person name="Kono N."/>
            <person name="Arakawa K."/>
        </authorList>
    </citation>
    <scope>NUCLEOTIDE SEQUENCE [LARGE SCALE GENOMIC DNA]</scope>
</reference>
<accession>A0AAV4P4F4</accession>
<name>A0AAV4P4F4_9ARAC</name>
<organism evidence="1 2">
    <name type="scientific">Caerostris darwini</name>
    <dbReference type="NCBI Taxonomy" id="1538125"/>
    <lineage>
        <taxon>Eukaryota</taxon>
        <taxon>Metazoa</taxon>
        <taxon>Ecdysozoa</taxon>
        <taxon>Arthropoda</taxon>
        <taxon>Chelicerata</taxon>
        <taxon>Arachnida</taxon>
        <taxon>Araneae</taxon>
        <taxon>Araneomorphae</taxon>
        <taxon>Entelegynae</taxon>
        <taxon>Araneoidea</taxon>
        <taxon>Araneidae</taxon>
        <taxon>Caerostris</taxon>
    </lineage>
</organism>
<evidence type="ECO:0000313" key="2">
    <source>
        <dbReference type="Proteomes" id="UP001054837"/>
    </source>
</evidence>
<dbReference type="EMBL" id="BPLQ01002375">
    <property type="protein sequence ID" value="GIX92177.1"/>
    <property type="molecule type" value="Genomic_DNA"/>
</dbReference>
<evidence type="ECO:0000313" key="1">
    <source>
        <dbReference type="EMBL" id="GIX92177.1"/>
    </source>
</evidence>